<dbReference type="Pfam" id="PF00534">
    <property type="entry name" value="Glycos_transf_1"/>
    <property type="match status" value="1"/>
</dbReference>
<evidence type="ECO:0008006" key="7">
    <source>
        <dbReference type="Google" id="ProtNLM"/>
    </source>
</evidence>
<sequence>MPDDRLRVMRVIARMNIGGPAVQVLGLLRGLDPDRYDQRLYAGHVQGHEADHHQWSDSGLPTYRIAALGRRVRPLDDLRALAELVTAVREFRPHIMHTHSAKAGALGRLAAAITGVPARVHTFHGHLLHGYFPRSVTRLVTTAERCLAARTDRLVAVGRQVRDDLIEAGIGRPGQFVVVPPGTTLPDLPDRAAARERLGLPRDRPVVVSVGRITGIKRPDRLAAVAREVRELVPDVVFAVFGEGDRLGELRAASRELPDTLRLGGWRSDVETVYAAADLALLTSDNEGMPMSLIEAGLAGVAAVATRVGSVAEVIQDGRTGVLASVDVAALTRCTAALLRDPARREAMGRAARAYCVEQFSTDRLVADTDRLYAALAAEGGWWPRPVRRAPEAEETER</sequence>
<gene>
    <name evidence="5" type="ORF">Ari01nite_06270</name>
</gene>
<dbReference type="SUPFAM" id="SSF53756">
    <property type="entry name" value="UDP-Glycosyltransferase/glycogen phosphorylase"/>
    <property type="match status" value="1"/>
</dbReference>
<dbReference type="Gene3D" id="3.40.50.2000">
    <property type="entry name" value="Glycogen Phosphorylase B"/>
    <property type="match status" value="2"/>
</dbReference>
<comment type="caution">
    <text evidence="5">The sequence shown here is derived from an EMBL/GenBank/DDBJ whole genome shotgun (WGS) entry which is preliminary data.</text>
</comment>
<keyword evidence="2" id="KW-0808">Transferase</keyword>
<evidence type="ECO:0000313" key="6">
    <source>
        <dbReference type="Proteomes" id="UP000636960"/>
    </source>
</evidence>
<feature type="domain" description="Glycosyl transferase family 1" evidence="3">
    <location>
        <begin position="191"/>
        <end position="353"/>
    </location>
</feature>
<keyword evidence="1" id="KW-0328">Glycosyltransferase</keyword>
<dbReference type="Pfam" id="PF13579">
    <property type="entry name" value="Glyco_trans_4_4"/>
    <property type="match status" value="1"/>
</dbReference>
<reference evidence="5" key="1">
    <citation type="submission" date="2021-01" db="EMBL/GenBank/DDBJ databases">
        <title>Whole genome shotgun sequence of Actinoplanes rishiriensis NBRC 108556.</title>
        <authorList>
            <person name="Komaki H."/>
            <person name="Tamura T."/>
        </authorList>
    </citation>
    <scope>NUCLEOTIDE SEQUENCE</scope>
    <source>
        <strain evidence="5">NBRC 108556</strain>
    </source>
</reference>
<feature type="domain" description="Glycosyltransferase subfamily 4-like N-terminal" evidence="4">
    <location>
        <begin position="18"/>
        <end position="182"/>
    </location>
</feature>
<name>A0A919JTN7_9ACTN</name>
<proteinExistence type="predicted"/>
<dbReference type="PANTHER" id="PTHR45947:SF3">
    <property type="entry name" value="SULFOQUINOVOSYL TRANSFERASE SQD2"/>
    <property type="match status" value="1"/>
</dbReference>
<dbReference type="RefSeq" id="WP_203778999.1">
    <property type="nucleotide sequence ID" value="NZ_BOMV01000005.1"/>
</dbReference>
<evidence type="ECO:0000313" key="5">
    <source>
        <dbReference type="EMBL" id="GIE93162.1"/>
    </source>
</evidence>
<protein>
    <recommendedName>
        <fullName evidence="7">Glycosyltransferase</fullName>
    </recommendedName>
</protein>
<keyword evidence="6" id="KW-1185">Reference proteome</keyword>
<dbReference type="InterPro" id="IPR028098">
    <property type="entry name" value="Glyco_trans_4-like_N"/>
</dbReference>
<dbReference type="InterPro" id="IPR001296">
    <property type="entry name" value="Glyco_trans_1"/>
</dbReference>
<evidence type="ECO:0000259" key="4">
    <source>
        <dbReference type="Pfam" id="PF13579"/>
    </source>
</evidence>
<dbReference type="GO" id="GO:0016758">
    <property type="term" value="F:hexosyltransferase activity"/>
    <property type="evidence" value="ECO:0007669"/>
    <property type="project" value="TreeGrafter"/>
</dbReference>
<evidence type="ECO:0000256" key="1">
    <source>
        <dbReference type="ARBA" id="ARBA00022676"/>
    </source>
</evidence>
<dbReference type="PANTHER" id="PTHR45947">
    <property type="entry name" value="SULFOQUINOVOSYL TRANSFERASE SQD2"/>
    <property type="match status" value="1"/>
</dbReference>
<dbReference type="AlphaFoldDB" id="A0A919JTN7"/>
<evidence type="ECO:0000259" key="3">
    <source>
        <dbReference type="Pfam" id="PF00534"/>
    </source>
</evidence>
<dbReference type="InterPro" id="IPR050194">
    <property type="entry name" value="Glycosyltransferase_grp1"/>
</dbReference>
<organism evidence="5 6">
    <name type="scientific">Paractinoplanes rishiriensis</name>
    <dbReference type="NCBI Taxonomy" id="1050105"/>
    <lineage>
        <taxon>Bacteria</taxon>
        <taxon>Bacillati</taxon>
        <taxon>Actinomycetota</taxon>
        <taxon>Actinomycetes</taxon>
        <taxon>Micromonosporales</taxon>
        <taxon>Micromonosporaceae</taxon>
        <taxon>Paractinoplanes</taxon>
    </lineage>
</organism>
<dbReference type="EMBL" id="BOMV01000005">
    <property type="protein sequence ID" value="GIE93162.1"/>
    <property type="molecule type" value="Genomic_DNA"/>
</dbReference>
<dbReference type="GO" id="GO:1901137">
    <property type="term" value="P:carbohydrate derivative biosynthetic process"/>
    <property type="evidence" value="ECO:0007669"/>
    <property type="project" value="UniProtKB-ARBA"/>
</dbReference>
<dbReference type="Proteomes" id="UP000636960">
    <property type="component" value="Unassembled WGS sequence"/>
</dbReference>
<evidence type="ECO:0000256" key="2">
    <source>
        <dbReference type="ARBA" id="ARBA00022679"/>
    </source>
</evidence>
<accession>A0A919JTN7</accession>